<evidence type="ECO:0000256" key="1">
    <source>
        <dbReference type="ARBA" id="ARBA00008764"/>
    </source>
</evidence>
<dbReference type="InterPro" id="IPR000126">
    <property type="entry name" value="V8_ser_AS"/>
</dbReference>
<feature type="domain" description="Peptidase S1" evidence="7">
    <location>
        <begin position="122"/>
        <end position="279"/>
    </location>
</feature>
<dbReference type="GO" id="GO:0004252">
    <property type="term" value="F:serine-type endopeptidase activity"/>
    <property type="evidence" value="ECO:0007669"/>
    <property type="project" value="InterPro"/>
</dbReference>
<keyword evidence="9" id="KW-1185">Reference proteome</keyword>
<dbReference type="InterPro" id="IPR050966">
    <property type="entry name" value="Glutamyl_endopeptidase"/>
</dbReference>
<dbReference type="Gene3D" id="2.40.10.10">
    <property type="entry name" value="Trypsin-like serine proteases"/>
    <property type="match status" value="2"/>
</dbReference>
<dbReference type="PROSITE" id="PS00134">
    <property type="entry name" value="TRYPSIN_HIS"/>
    <property type="match status" value="1"/>
</dbReference>
<dbReference type="AlphaFoldDB" id="A0A7V8N0C4"/>
<dbReference type="SMART" id="SM00728">
    <property type="entry name" value="ChW"/>
    <property type="match status" value="3"/>
</dbReference>
<keyword evidence="5 6" id="KW-0720">Serine protease</keyword>
<dbReference type="Pfam" id="PF00089">
    <property type="entry name" value="Trypsin"/>
    <property type="match status" value="1"/>
</dbReference>
<dbReference type="EMBL" id="JACBNY010000004">
    <property type="protein sequence ID" value="MBA0016301.1"/>
    <property type="molecule type" value="Genomic_DNA"/>
</dbReference>
<evidence type="ECO:0000313" key="8">
    <source>
        <dbReference type="EMBL" id="MBA0016301.1"/>
    </source>
</evidence>
<dbReference type="RefSeq" id="WP_180746538.1">
    <property type="nucleotide sequence ID" value="NZ_CBCRWQ010000004.1"/>
</dbReference>
<dbReference type="InterPro" id="IPR043504">
    <property type="entry name" value="Peptidase_S1_PA_chymotrypsin"/>
</dbReference>
<comment type="similarity">
    <text evidence="1 6">Belongs to the peptidase S1B family.</text>
</comment>
<dbReference type="InterPro" id="IPR018114">
    <property type="entry name" value="TRYPSIN_HIS"/>
</dbReference>
<feature type="signal peptide" evidence="6">
    <location>
        <begin position="1"/>
        <end position="27"/>
    </location>
</feature>
<name>A0A7V8N0C4_9LACT</name>
<dbReference type="InterPro" id="IPR001254">
    <property type="entry name" value="Trypsin_dom"/>
</dbReference>
<dbReference type="Pfam" id="PF07538">
    <property type="entry name" value="ChW"/>
    <property type="match status" value="3"/>
</dbReference>
<evidence type="ECO:0000259" key="7">
    <source>
        <dbReference type="Pfam" id="PF00089"/>
    </source>
</evidence>
<dbReference type="SUPFAM" id="SSF50494">
    <property type="entry name" value="Trypsin-like serine proteases"/>
    <property type="match status" value="1"/>
</dbReference>
<sequence>MRKIKSSSIFLTIIILLLMTFSIPVKAADWDIISNPGSEQITTPPLSATSETTNVGIPAFEGTGMVQEGDTVLPIPDATIPAIPESIIGTDNRSIVSNTTLFPYRTSCLLVITFPDGISYGSGNLISSDTVLTAGHCVYDTRYGGWATRIEVYAGRDGSYSPFGKANSKSFYTLDRWINLTSKEYDYREYDIGYIKLDQKLGKTTGWLGLTTTLSNDISLTGFPAPRDRGYKMYSQKGKLKNSAANKIYYDLDTEGGQSGSSVYNTGNQVIGVHAYAHGTVNSGTRMNLQNFEIAKKIADTAILSYRSHVQNIGWQGWVNDTGISGTTGQSKRLEAINLSLSDSSYSGNIEYRAHVQNIGWQGWQKNGAMAGTTGQSNRLEALEIKLTGELAKIYNVRYRSHVQGIGWQAWKSNGQMTGTTGQSLRLEAIQIQLVKK</sequence>
<dbReference type="GeneID" id="303194660"/>
<keyword evidence="2 6" id="KW-0645">Protease</keyword>
<feature type="chain" id="PRO_5031611523" description="Serine protease" evidence="6">
    <location>
        <begin position="28"/>
        <end position="437"/>
    </location>
</feature>
<dbReference type="InterPro" id="IPR008256">
    <property type="entry name" value="Peptidase_S1B"/>
</dbReference>
<evidence type="ECO:0000256" key="2">
    <source>
        <dbReference type="ARBA" id="ARBA00022670"/>
    </source>
</evidence>
<dbReference type="PANTHER" id="PTHR15462:SF8">
    <property type="entry name" value="SERINE PROTEASE"/>
    <property type="match status" value="1"/>
</dbReference>
<evidence type="ECO:0000256" key="4">
    <source>
        <dbReference type="ARBA" id="ARBA00022801"/>
    </source>
</evidence>
<keyword evidence="4 6" id="KW-0378">Hydrolase</keyword>
<dbReference type="GO" id="GO:0006508">
    <property type="term" value="P:proteolysis"/>
    <property type="evidence" value="ECO:0007669"/>
    <property type="project" value="UniProtKB-KW"/>
</dbReference>
<evidence type="ECO:0000256" key="5">
    <source>
        <dbReference type="ARBA" id="ARBA00022825"/>
    </source>
</evidence>
<evidence type="ECO:0000256" key="6">
    <source>
        <dbReference type="RuleBase" id="RU004296"/>
    </source>
</evidence>
<dbReference type="PANTHER" id="PTHR15462">
    <property type="entry name" value="SERINE PROTEASE"/>
    <property type="match status" value="1"/>
</dbReference>
<dbReference type="EC" id="3.4.21.-" evidence="6"/>
<keyword evidence="3 6" id="KW-0732">Signal</keyword>
<dbReference type="PROSITE" id="PS00673">
    <property type="entry name" value="V8_SER"/>
    <property type="match status" value="1"/>
</dbReference>
<gene>
    <name evidence="8" type="ORF">HZR21_03925</name>
</gene>
<accession>A0A7V8N0C4</accession>
<protein>
    <recommendedName>
        <fullName evidence="6">Serine protease</fullName>
        <ecNumber evidence="6">3.4.21.-</ecNumber>
    </recommendedName>
</protein>
<dbReference type="PRINTS" id="PR00839">
    <property type="entry name" value="V8PROTEASE"/>
</dbReference>
<comment type="caution">
    <text evidence="8">The sequence shown here is derived from an EMBL/GenBank/DDBJ whole genome shotgun (WGS) entry which is preliminary data.</text>
</comment>
<organism evidence="8 9">
    <name type="scientific">Pseudolactococcus laudensis</name>
    <dbReference type="NCBI Taxonomy" id="1494461"/>
    <lineage>
        <taxon>Bacteria</taxon>
        <taxon>Bacillati</taxon>
        <taxon>Bacillota</taxon>
        <taxon>Bacilli</taxon>
        <taxon>Lactobacillales</taxon>
        <taxon>Streptococcaceae</taxon>
        <taxon>Pseudolactococcus</taxon>
    </lineage>
</organism>
<evidence type="ECO:0000256" key="3">
    <source>
        <dbReference type="ARBA" id="ARBA00022729"/>
    </source>
</evidence>
<evidence type="ECO:0000313" key="9">
    <source>
        <dbReference type="Proteomes" id="UP000530186"/>
    </source>
</evidence>
<dbReference type="InterPro" id="IPR009003">
    <property type="entry name" value="Peptidase_S1_PA"/>
</dbReference>
<proteinExistence type="inferred from homology"/>
<dbReference type="Proteomes" id="UP000530186">
    <property type="component" value="Unassembled WGS sequence"/>
</dbReference>
<reference evidence="8 9" key="1">
    <citation type="submission" date="2020-07" db="EMBL/GenBank/DDBJ databases">
        <authorList>
            <person name="Hilgarth M."/>
            <person name="Werum V."/>
            <person name="Vogel R.F."/>
        </authorList>
    </citation>
    <scope>NUCLEOTIDE SEQUENCE [LARGE SCALE GENOMIC DNA]</scope>
    <source>
        <strain evidence="8 9">DSM 28961</strain>
    </source>
</reference>
<dbReference type="InterPro" id="IPR006637">
    <property type="entry name" value="ChW"/>
</dbReference>